<proteinExistence type="predicted"/>
<organism evidence="1">
    <name type="scientific">hot springs metagenome</name>
    <dbReference type="NCBI Taxonomy" id="433727"/>
    <lineage>
        <taxon>unclassified sequences</taxon>
        <taxon>metagenomes</taxon>
        <taxon>ecological metagenomes</taxon>
    </lineage>
</organism>
<accession>A0A5J4KYE4</accession>
<evidence type="ECO:0000313" key="1">
    <source>
        <dbReference type="EMBL" id="GER94304.1"/>
    </source>
</evidence>
<protein>
    <submittedName>
        <fullName evidence="1">Uncharacterized protein</fullName>
    </submittedName>
</protein>
<name>A0A5J4KYE4_9ZZZZ</name>
<dbReference type="EMBL" id="BLAB01000001">
    <property type="protein sequence ID" value="GER94304.1"/>
    <property type="molecule type" value="Genomic_DNA"/>
</dbReference>
<comment type="caution">
    <text evidence="1">The sequence shown here is derived from an EMBL/GenBank/DDBJ whole genome shotgun (WGS) entry which is preliminary data.</text>
</comment>
<gene>
    <name evidence="1" type="ORF">A45J_2065</name>
</gene>
<sequence>MSQSLLNEVFFPIIDVKELYGETASQSLLNEVFFPIAPPEIIPIFQYVTKRVVDIFCHCYSK</sequence>
<reference evidence="1" key="1">
    <citation type="submission" date="2019-10" db="EMBL/GenBank/DDBJ databases">
        <title>Metagenomic sequencing of thiosulfate-disproportionating enrichment culture.</title>
        <authorList>
            <person name="Umezawa K."/>
            <person name="Kojima H."/>
            <person name="Fukui M."/>
        </authorList>
    </citation>
    <scope>NUCLEOTIDE SEQUENCE</scope>
    <source>
        <strain evidence="1">45J</strain>
    </source>
</reference>
<dbReference type="AlphaFoldDB" id="A0A5J4KYE4"/>